<feature type="region of interest" description="Disordered" evidence="2">
    <location>
        <begin position="1438"/>
        <end position="1460"/>
    </location>
</feature>
<feature type="compositionally biased region" description="Basic residues" evidence="2">
    <location>
        <begin position="33"/>
        <end position="42"/>
    </location>
</feature>
<gene>
    <name evidence="5" type="primary">USF3</name>
</gene>
<dbReference type="SMART" id="SM00353">
    <property type="entry name" value="HLH"/>
    <property type="match status" value="1"/>
</dbReference>
<dbReference type="Gene3D" id="4.10.280.10">
    <property type="entry name" value="Helix-loop-helix DNA-binding domain"/>
    <property type="match status" value="1"/>
</dbReference>
<dbReference type="Pfam" id="PF00010">
    <property type="entry name" value="HLH"/>
    <property type="match status" value="1"/>
</dbReference>
<feature type="region of interest" description="Disordered" evidence="2">
    <location>
        <begin position="608"/>
        <end position="645"/>
    </location>
</feature>
<feature type="compositionally biased region" description="Polar residues" evidence="2">
    <location>
        <begin position="780"/>
        <end position="792"/>
    </location>
</feature>
<feature type="region of interest" description="Disordered" evidence="2">
    <location>
        <begin position="875"/>
        <end position="990"/>
    </location>
</feature>
<keyword evidence="4" id="KW-1185">Reference proteome</keyword>
<sequence>MVPAVGLQLLSPPCPPSILLSQTMPEMTEKTPLKKPHRKKNRETHNAVERHRKKKINAGINKIGELIPCSPALKQSKIMILDQAYKYITEMKRQNDELLLNGGNREQAEEIKKLRVQLDDIQKENARYIALLKANDICLYDDPTIHWKGNLKNAKVSVVIPSDQVQKNIIVYSNGSQLGGNNQGTSVQGITFNISHNLPKQTANVVPVQRTCNLVTPVTLSGIYSTEIKSGVETSVPPLTPGLPNLAKKILEPSTSENEQRVLMATSAASSQNASEPAKMPPELQNSLQGEVAATKPKNGQESSRLLKETGGPNISLSSRADTDVPNTELAVVTSEEDSRSMSQESCGASVPDPTCIPSTRLSVVDGFPPGSVCRSPHGRSGSGVPATSAAEAARAVTELNPLPATTLEKWPFPSSSAIGTPGSKNIGSLSRITSAGNTQTTWTTLQLAGNTVQPLNHAPSSVMAGLSNEPVHAAGATACVPNRCSATSATLSNPPPVDEQTPEQIVVTLPSCPALPMQPLVAKTQVLAQLAGSLLPLNPAMQVIQMAQPVGSAVAAPPANQNVIILQPPSAAPCPPVLRANVPSQAVSQQIVIIQTANQNPLSLFSAPPPPPPPVRVPVNGASPAGSASNPVPNASGPHTFGGKHLVHILPRPSSSSSSSSTQTFSVAVSNNQQLPQTVSLNGQLFALKPVKSCSGASDQAPMQIIQPTTSEDPNTNVALNTFGALAHLNQSISQMAGQSCLQLPVTQPANPTMASSQAAPSDRVLLAATPATPSSTAENSLLTSVSQPGDDSQPKPSGDLLSSLGPKRPSKKPSSKKCSAASVNLACRTNPCGKDAKKLDGGAVEAAPERPASGLLLENVPAGAALRSLALPPFSDRGAPNDASASESHPKERAEHCAVSAPAPDLNAAAGPRSSPPGQFTAVAPDPQDTVSPSLQTSRPQANNSATNSQLAEPSQCASTSPSAFSDLPTTTSQISGLSVTNNGAPVERIPGAEASEDCRAGQDCSIAIQATDLLEGQGLTKMLSELSKEGDAVQKTFPVQVAHSDFSAQSAKPVIDSSDDLVGKQEELLLMSTEGGNLTPSHSCSAEPEGVVANRQTDSPMSTSSGSSCGFSVASMLPDTCRESVPSSTSVNTCNSCTFSEQTDIVALAARAIFDQETLAKGAVAVAQSAAPKGEDVASLGRETPFKSHTVKDAPQIETAPSSFGAQSSAQMNIDRSAEKQGCSLRVEMSSADLLASQSSSASSLSVNNLIHQSCIIHPPASCSGLPLSSDQATVPASGTPAMPAASYMSQSPGRSPALITEYTPEQLSALRTNAMQAPSQMREPHLKQPSQESRKDSAKRAVQDDHLLSAPKRQKQCSTAPLQLEGMALLSQEANNIANQTQILVGQIPTNSSNPAVSVSSQGHADIGHSRLFPAGNFVPPALRQAEVQCNPQVSVSDQPGQAGQQHLPPLQHAPAQGMTHLHSNHLYIKQQQQQQQAGQLRDRHHLYQLQHHIPHTEASLHSQAHSVHQQRVMHQEAQMQKKRSLIQAAQPTPLGLQQKHHGNEQARQKSGQPHPHHPQIQQMQQHFAPSQPEKSCENPAGTRTHHSHPQSHLNPDVLHQQQQQPDVGNRQPGSGVSSEHVGGHGQMQRLMTSRALEQQMVSQPSIVTRPSDMTCAPHRQERNRVSSYSAEALIGKSPSNSEQRIGLSIQSSRVPDQLEMRNYLDVSRNKGLAIHNMQGHMSIDHTVGSEVQRLSECQTFKPSGTNQQPGGNFEVQSSRNSDIGNSMPSLRGMQTQAFRIAQNAGPSIDRQKRLSYPPVQGISTGTPLPPSRDNDNTCHQSFMQSLLAPHLGDQSGGGQRLISEHQRNPQCGASSIIEYNCPPARENIHIRRDGEGQNRESCDMSLGAINNRSNSLNIPFSSSSSSGDIQGRNTSPSVSIQKTNPMRMTESHGGKGPMNTPVSSNVHGGVRPALPHPPVSRGNAEQVPPSVRQPNSSVTQRSRHPLQENGGSKIRQAERNRSGNQRHGNAFECVPHLPLPSSSSMILGRQQPTLEKRGGIVRFMPDGPQVSNDSAAPDQHSLSQNFGFPFIPEGGMNPPINANASFIPPVTQSSATRTPALIPVDPQNTLPSFYPPYSPAHPPLSNDISIPYFPNQMFPNPGTEKPNGGGLNNRFGSILSPPRPVGFAQPSFPLLTDMAPMHMANSSHLSNFNLTSLFPEIATALPPDGSAISPLLSIANTSASDSSKQPSNRPAHNISHILGHDCSSAV</sequence>
<feature type="coiled-coil region" evidence="1">
    <location>
        <begin position="104"/>
        <end position="131"/>
    </location>
</feature>
<dbReference type="Proteomes" id="UP000694871">
    <property type="component" value="Unplaced"/>
</dbReference>
<feature type="compositionally biased region" description="Polar residues" evidence="2">
    <location>
        <begin position="1438"/>
        <end position="1449"/>
    </location>
</feature>
<dbReference type="PANTHER" id="PTHR46970">
    <property type="entry name" value="BASIC HELIX-LOOP-HELIX DOMAIN-CONTAINING PROTEIN USF3"/>
    <property type="match status" value="1"/>
</dbReference>
<evidence type="ECO:0000313" key="4">
    <source>
        <dbReference type="Proteomes" id="UP000694871"/>
    </source>
</evidence>
<protein>
    <submittedName>
        <fullName evidence="5">Basic helix-loop-helix domain-containing protein KIAA2018 homolog</fullName>
    </submittedName>
</protein>
<feature type="region of interest" description="Disordered" evidence="2">
    <location>
        <begin position="1746"/>
        <end position="1769"/>
    </location>
</feature>
<dbReference type="GeneID" id="107111862"/>
<feature type="region of interest" description="Disordered" evidence="2">
    <location>
        <begin position="1318"/>
        <end position="1361"/>
    </location>
</feature>
<dbReference type="InterPro" id="IPR053252">
    <property type="entry name" value="EMT_regulator"/>
</dbReference>
<feature type="domain" description="BHLH" evidence="3">
    <location>
        <begin position="40"/>
        <end position="91"/>
    </location>
</feature>
<feature type="compositionally biased region" description="Polar residues" evidence="2">
    <location>
        <begin position="931"/>
        <end position="986"/>
    </location>
</feature>
<feature type="region of interest" description="Disordered" evidence="2">
    <location>
        <begin position="289"/>
        <end position="354"/>
    </location>
</feature>
<proteinExistence type="predicted"/>
<name>A0ABM1K3V7_GEKJA</name>
<accession>A0ABM1K3V7</accession>
<dbReference type="InterPro" id="IPR048064">
    <property type="entry name" value="USF3_bHLH"/>
</dbReference>
<feature type="region of interest" description="Disordered" evidence="2">
    <location>
        <begin position="2226"/>
        <end position="2255"/>
    </location>
</feature>
<dbReference type="PANTHER" id="PTHR46970:SF1">
    <property type="entry name" value="BASIC HELIX-LOOP-HELIX DOMAIN-CONTAINING PROTEIN USF3"/>
    <property type="match status" value="1"/>
</dbReference>
<feature type="compositionally biased region" description="Polar residues" evidence="2">
    <location>
        <begin position="1505"/>
        <end position="1514"/>
    </location>
</feature>
<feature type="region of interest" description="Disordered" evidence="2">
    <location>
        <begin position="28"/>
        <end position="48"/>
    </location>
</feature>
<feature type="compositionally biased region" description="Pro residues" evidence="2">
    <location>
        <begin position="608"/>
        <end position="617"/>
    </location>
</feature>
<dbReference type="InterPro" id="IPR011598">
    <property type="entry name" value="bHLH_dom"/>
</dbReference>
<reference evidence="5" key="1">
    <citation type="submission" date="2025-08" db="UniProtKB">
        <authorList>
            <consortium name="RefSeq"/>
        </authorList>
    </citation>
    <scope>IDENTIFICATION</scope>
</reference>
<feature type="compositionally biased region" description="Polar residues" evidence="2">
    <location>
        <begin position="1912"/>
        <end position="1931"/>
    </location>
</feature>
<evidence type="ECO:0000313" key="5">
    <source>
        <dbReference type="RefSeq" id="XP_015268394.1"/>
    </source>
</evidence>
<feature type="compositionally biased region" description="Basic and acidic residues" evidence="2">
    <location>
        <begin position="1326"/>
        <end position="1351"/>
    </location>
</feature>
<organism evidence="4 5">
    <name type="scientific">Gekko japonicus</name>
    <name type="common">Schlegel's Japanese gecko</name>
    <dbReference type="NCBI Taxonomy" id="146911"/>
    <lineage>
        <taxon>Eukaryota</taxon>
        <taxon>Metazoa</taxon>
        <taxon>Chordata</taxon>
        <taxon>Craniata</taxon>
        <taxon>Vertebrata</taxon>
        <taxon>Euteleostomi</taxon>
        <taxon>Lepidosauria</taxon>
        <taxon>Squamata</taxon>
        <taxon>Bifurcata</taxon>
        <taxon>Gekkota</taxon>
        <taxon>Gekkonidae</taxon>
        <taxon>Gekkoninae</taxon>
        <taxon>Gekko</taxon>
    </lineage>
</organism>
<dbReference type="CDD" id="cd18910">
    <property type="entry name" value="bHLHzip_USF3"/>
    <property type="match status" value="1"/>
</dbReference>
<evidence type="ECO:0000256" key="1">
    <source>
        <dbReference type="SAM" id="Coils"/>
    </source>
</evidence>
<evidence type="ECO:0000256" key="2">
    <source>
        <dbReference type="SAM" id="MobiDB-lite"/>
    </source>
</evidence>
<keyword evidence="1" id="KW-0175">Coiled coil</keyword>
<dbReference type="InterPro" id="IPR036638">
    <property type="entry name" value="HLH_DNA-bd_sf"/>
</dbReference>
<feature type="compositionally biased region" description="Polar residues" evidence="2">
    <location>
        <begin position="1270"/>
        <end position="1280"/>
    </location>
</feature>
<dbReference type="RefSeq" id="XP_015268394.1">
    <property type="nucleotide sequence ID" value="XM_015412908.1"/>
</dbReference>
<evidence type="ECO:0000259" key="3">
    <source>
        <dbReference type="PROSITE" id="PS50888"/>
    </source>
</evidence>
<dbReference type="SUPFAM" id="SSF47459">
    <property type="entry name" value="HLH, helix-loop-helix DNA-binding domain"/>
    <property type="match status" value="1"/>
</dbReference>
<feature type="region of interest" description="Disordered" evidence="2">
    <location>
        <begin position="1270"/>
        <end position="1301"/>
    </location>
</feature>
<feature type="region of interest" description="Disordered" evidence="2">
    <location>
        <begin position="1897"/>
        <end position="2015"/>
    </location>
</feature>
<feature type="region of interest" description="Disordered" evidence="2">
    <location>
        <begin position="1505"/>
        <end position="1633"/>
    </location>
</feature>
<feature type="region of interest" description="Disordered" evidence="2">
    <location>
        <begin position="773"/>
        <end position="822"/>
    </location>
</feature>
<feature type="compositionally biased region" description="Polar residues" evidence="2">
    <location>
        <begin position="2226"/>
        <end position="2239"/>
    </location>
</feature>
<dbReference type="PROSITE" id="PS50888">
    <property type="entry name" value="BHLH"/>
    <property type="match status" value="1"/>
</dbReference>